<dbReference type="HAMAP" id="MF_00844_B">
    <property type="entry name" value="RqcH_B"/>
    <property type="match status" value="1"/>
</dbReference>
<comment type="subunit">
    <text evidence="5">Associates with stalled 50S ribosomal subunits. Binds to RqcP.</text>
</comment>
<evidence type="ECO:0000259" key="6">
    <source>
        <dbReference type="Pfam" id="PF05670"/>
    </source>
</evidence>
<reference evidence="7" key="1">
    <citation type="submission" date="2020-08" db="EMBL/GenBank/DDBJ databases">
        <title>Genome public.</title>
        <authorList>
            <person name="Liu C."/>
            <person name="Sun Q."/>
        </authorList>
    </citation>
    <scope>NUCLEOTIDE SEQUENCE</scope>
    <source>
        <strain evidence="7">BX12</strain>
    </source>
</reference>
<evidence type="ECO:0000313" key="7">
    <source>
        <dbReference type="EMBL" id="MBC6679473.1"/>
    </source>
</evidence>
<evidence type="ECO:0000256" key="1">
    <source>
        <dbReference type="ARBA" id="ARBA00022555"/>
    </source>
</evidence>
<keyword evidence="2 5" id="KW-0699">rRNA-binding</keyword>
<keyword evidence="1 5" id="KW-0820">tRNA-binding</keyword>
<dbReference type="PANTHER" id="PTHR15239:SF6">
    <property type="entry name" value="RIBOSOME QUALITY CONTROL COMPLEX SUBUNIT NEMF"/>
    <property type="match status" value="1"/>
</dbReference>
<dbReference type="Gene3D" id="2.30.310.10">
    <property type="entry name" value="ibrinogen binding protein from staphylococcus aureus domain"/>
    <property type="match status" value="1"/>
</dbReference>
<evidence type="ECO:0000313" key="8">
    <source>
        <dbReference type="Proteomes" id="UP000602647"/>
    </source>
</evidence>
<dbReference type="Gene3D" id="3.40.970.40">
    <property type="entry name" value="fibrinogen binding protein from staphylococcus aureus domain like"/>
    <property type="match status" value="1"/>
</dbReference>
<comment type="function">
    <text evidence="5">Key component of the ribosome quality control system (RQC), a ribosome-associated complex that mediates the extraction of incompletely synthesized nascent chains from stalled ribosomes and their subsequent degradation. RqcH recruits Ala-charged tRNA, and with RqcP directs the elongation of stalled nascent chains on 50S ribosomal subunits, leading to non-templated C-terminal alanine extensions (Ala tail). The Ala tail promotes nascent chain degradation. May add between 1 and at least 8 Ala residues. Binds to stalled 50S ribosomal subunits.</text>
</comment>
<dbReference type="GO" id="GO:0072344">
    <property type="term" value="P:rescue of stalled ribosome"/>
    <property type="evidence" value="ECO:0007669"/>
    <property type="project" value="UniProtKB-UniRule"/>
</dbReference>
<evidence type="ECO:0000256" key="2">
    <source>
        <dbReference type="ARBA" id="ARBA00022730"/>
    </source>
</evidence>
<dbReference type="PANTHER" id="PTHR15239">
    <property type="entry name" value="NUCLEAR EXPORT MEDIATOR FACTOR NEMF"/>
    <property type="match status" value="1"/>
</dbReference>
<sequence>MAFDGIVTNAVAHELKDTLLLGKIEKIYQPESDELVFHIHTKKGNYRLYASSGSDHARIHLITENPPNPPVPLAFCMLLRKHLQGGRIIEISQKDSERIIEIVLETIDELGFSANKKLIFEIMGKHSNIILVDMRTGKIMDSIKRVSIDKNRARQLLPGKIYEYPPAQDKIPFLLLTRSQAERIEPDPKTLLNTIGGISPAVAQVLADSPDVYEKIEEIRRNLASGHLSPRVYLKEDGSPGDFHVIPLETYPKQIEFDTVSEMLDYYFVHRQSSNRVKQKSSDLKKVLSSALNKLYLKRQRLGEDLLRAENSEKYRLYGELLTANIHQIPSGADSVTVTSYYDGSEVTIPLDPKYPPAKNAQRYFKKYGKAKTARKEKKIQMEETDQEIAYLESVSSFLETASSIDEVESIREELVESGYLKKRKSTGIQRKKKAQPFQYTTEDGFRILAGHNNKENDLLTFKMAGPKDYWFHTKDIPGSHIILFTEGKELTETAIFDAAAAAAYHSKGKSSENVPVDYTQVRYVKKPAGAKPGMVIFTHNRTVYVTPRLPGVDASS</sequence>
<dbReference type="GO" id="GO:0019843">
    <property type="term" value="F:rRNA binding"/>
    <property type="evidence" value="ECO:0007669"/>
    <property type="project" value="UniProtKB-UniRule"/>
</dbReference>
<accession>A0A923NI59</accession>
<dbReference type="FunFam" id="2.30.310.10:FF:000004">
    <property type="entry name" value="Fibronectin-binding protein A"/>
    <property type="match status" value="1"/>
</dbReference>
<organism evidence="7 8">
    <name type="scientific">Zhenpiania hominis</name>
    <dbReference type="NCBI Taxonomy" id="2763644"/>
    <lineage>
        <taxon>Bacteria</taxon>
        <taxon>Bacillati</taxon>
        <taxon>Bacillota</taxon>
        <taxon>Clostridia</taxon>
        <taxon>Peptostreptococcales</taxon>
        <taxon>Anaerovoracaceae</taxon>
        <taxon>Zhenpiania</taxon>
    </lineage>
</organism>
<gene>
    <name evidence="5" type="primary">rqcH</name>
    <name evidence="7" type="ORF">H9L42_06495</name>
</gene>
<dbReference type="Pfam" id="PF05833">
    <property type="entry name" value="NFACT_N"/>
    <property type="match status" value="1"/>
</dbReference>
<dbReference type="Proteomes" id="UP000602647">
    <property type="component" value="Unassembled WGS sequence"/>
</dbReference>
<evidence type="ECO:0000256" key="4">
    <source>
        <dbReference type="ARBA" id="ARBA00022917"/>
    </source>
</evidence>
<evidence type="ECO:0000256" key="5">
    <source>
        <dbReference type="HAMAP-Rule" id="MF_00844"/>
    </source>
</evidence>
<dbReference type="AlphaFoldDB" id="A0A923NI59"/>
<keyword evidence="4 5" id="KW-0648">Protein biosynthesis</keyword>
<dbReference type="Pfam" id="PF05670">
    <property type="entry name" value="NFACT-R_1"/>
    <property type="match status" value="1"/>
</dbReference>
<comment type="caution">
    <text evidence="7">The sequence shown here is derived from an EMBL/GenBank/DDBJ whole genome shotgun (WGS) entry which is preliminary data.</text>
</comment>
<dbReference type="GO" id="GO:0000049">
    <property type="term" value="F:tRNA binding"/>
    <property type="evidence" value="ECO:0007669"/>
    <property type="project" value="UniProtKB-UniRule"/>
</dbReference>
<protein>
    <recommendedName>
        <fullName evidence="5">Rqc2 homolog RqcH</fullName>
        <shortName evidence="5">RqcH</shortName>
    </recommendedName>
</protein>
<keyword evidence="3 5" id="KW-0694">RNA-binding</keyword>
<proteinExistence type="inferred from homology"/>
<evidence type="ECO:0000256" key="3">
    <source>
        <dbReference type="ARBA" id="ARBA00022884"/>
    </source>
</evidence>
<dbReference type="GO" id="GO:0043023">
    <property type="term" value="F:ribosomal large subunit binding"/>
    <property type="evidence" value="ECO:0007669"/>
    <property type="project" value="UniProtKB-UniRule"/>
</dbReference>
<keyword evidence="8" id="KW-1185">Reference proteome</keyword>
<dbReference type="EMBL" id="JACRYT010000004">
    <property type="protein sequence ID" value="MBC6679473.1"/>
    <property type="molecule type" value="Genomic_DNA"/>
</dbReference>
<feature type="domain" description="NFACT RNA-binding" evidence="6">
    <location>
        <begin position="438"/>
        <end position="537"/>
    </location>
</feature>
<dbReference type="RefSeq" id="WP_187302574.1">
    <property type="nucleotide sequence ID" value="NZ_JACRYT010000004.1"/>
</dbReference>
<dbReference type="InterPro" id="IPR008532">
    <property type="entry name" value="NFACT_RNA-bd"/>
</dbReference>
<dbReference type="InterPro" id="IPR043682">
    <property type="entry name" value="RqcH_bacterial"/>
</dbReference>
<dbReference type="GO" id="GO:1990112">
    <property type="term" value="C:RQC complex"/>
    <property type="evidence" value="ECO:0007669"/>
    <property type="project" value="TreeGrafter"/>
</dbReference>
<dbReference type="InterPro" id="IPR051608">
    <property type="entry name" value="RQC_Subunit_NEMF"/>
</dbReference>
<comment type="similarity">
    <text evidence="5">Belongs to the NEMF family.</text>
</comment>
<name>A0A923NI59_9FIRM</name>